<dbReference type="AlphaFoldDB" id="A0A4Y9ZBN3"/>
<proteinExistence type="predicted"/>
<sequence length="431" mass="46233">MVLSQLWIPRRTGIRRIRLLRIEGWVMGWSHGALKDVPRQRYTSCKITAVLVTVVGRGSQRCSAVGALSVTTGLMASSSFVLNWKDQYWSEVLLIQPGIVFLTNLAWLRGIHSRNHHEENPSIERAKMGLTRFGLRGFPLRVCMRTADMAAVTDPRPPEDSGICINTARCRTLLVLFTNMRSMLVFAVLGVSCTGALARTFTVTNNCAYTVWPAIFTDLNVGSATPDYPTGWEAASHTSVSFSVPNNWRAGRIWGRRDCDFSSNPGPNSCVTGGCNGGLLCDPHTGTGVPPVSLAEFTLSAGGPPDNYDVSLVDGFNIPVRITPTTGCPVGECAVDLNPGCPAQIAGPIDSSGAVVGCRSACQAGLAPDPGNSPNCCTGSHNTPATCPPSGVQYYSYFKNSCPKAYAYAYDDATALETCPNQADYTITFCP</sequence>
<keyword evidence="2" id="KW-1185">Reference proteome</keyword>
<dbReference type="OrthoDB" id="430315at2759"/>
<organism evidence="1 2">
    <name type="scientific">Dentipellis fragilis</name>
    <dbReference type="NCBI Taxonomy" id="205917"/>
    <lineage>
        <taxon>Eukaryota</taxon>
        <taxon>Fungi</taxon>
        <taxon>Dikarya</taxon>
        <taxon>Basidiomycota</taxon>
        <taxon>Agaricomycotina</taxon>
        <taxon>Agaricomycetes</taxon>
        <taxon>Russulales</taxon>
        <taxon>Hericiaceae</taxon>
        <taxon>Dentipellis</taxon>
    </lineage>
</organism>
<dbReference type="InterPro" id="IPR037176">
    <property type="entry name" value="Osmotin/thaumatin-like_sf"/>
</dbReference>
<dbReference type="SUPFAM" id="SSF49870">
    <property type="entry name" value="Osmotin, thaumatin-like protein"/>
    <property type="match status" value="1"/>
</dbReference>
<dbReference type="PANTHER" id="PTHR31048">
    <property type="entry name" value="OS03G0233200 PROTEIN"/>
    <property type="match status" value="1"/>
</dbReference>
<dbReference type="EMBL" id="SEOQ01000021">
    <property type="protein sequence ID" value="TFY72205.1"/>
    <property type="molecule type" value="Genomic_DNA"/>
</dbReference>
<dbReference type="Pfam" id="PF00314">
    <property type="entry name" value="Thaumatin"/>
    <property type="match status" value="1"/>
</dbReference>
<comment type="caution">
    <text evidence="1">The sequence shown here is derived from an EMBL/GenBank/DDBJ whole genome shotgun (WGS) entry which is preliminary data.</text>
</comment>
<protein>
    <recommendedName>
        <fullName evidence="3">Thaumatin-like protein</fullName>
    </recommendedName>
</protein>
<dbReference type="Gene3D" id="2.60.110.10">
    <property type="entry name" value="Thaumatin"/>
    <property type="match status" value="1"/>
</dbReference>
<dbReference type="STRING" id="205917.A0A4Y9ZBN3"/>
<gene>
    <name evidence="1" type="ORF">EVG20_g792</name>
</gene>
<dbReference type="Proteomes" id="UP000298327">
    <property type="component" value="Unassembled WGS sequence"/>
</dbReference>
<dbReference type="SMART" id="SM00205">
    <property type="entry name" value="THN"/>
    <property type="match status" value="1"/>
</dbReference>
<dbReference type="InterPro" id="IPR001938">
    <property type="entry name" value="Thaumatin"/>
</dbReference>
<evidence type="ECO:0000313" key="1">
    <source>
        <dbReference type="EMBL" id="TFY72205.1"/>
    </source>
</evidence>
<reference evidence="1 2" key="1">
    <citation type="submission" date="2019-02" db="EMBL/GenBank/DDBJ databases">
        <title>Genome sequencing of the rare red list fungi Dentipellis fragilis.</title>
        <authorList>
            <person name="Buettner E."/>
            <person name="Kellner H."/>
        </authorList>
    </citation>
    <scope>NUCLEOTIDE SEQUENCE [LARGE SCALE GENOMIC DNA]</scope>
    <source>
        <strain evidence="1 2">DSM 105465</strain>
    </source>
</reference>
<accession>A0A4Y9ZBN3</accession>
<dbReference type="PRINTS" id="PR00347">
    <property type="entry name" value="THAUMATIN"/>
</dbReference>
<dbReference type="PROSITE" id="PS51367">
    <property type="entry name" value="THAUMATIN_2"/>
    <property type="match status" value="1"/>
</dbReference>
<evidence type="ECO:0008006" key="3">
    <source>
        <dbReference type="Google" id="ProtNLM"/>
    </source>
</evidence>
<dbReference type="FunFam" id="2.60.110.10:FF:000004">
    <property type="entry name" value="THAUMATIN-LIKE PROTEIN 1"/>
    <property type="match status" value="1"/>
</dbReference>
<name>A0A4Y9ZBN3_9AGAM</name>
<evidence type="ECO:0000313" key="2">
    <source>
        <dbReference type="Proteomes" id="UP000298327"/>
    </source>
</evidence>